<evidence type="ECO:0008006" key="6">
    <source>
        <dbReference type="Google" id="ProtNLM"/>
    </source>
</evidence>
<dbReference type="GO" id="GO:0046872">
    <property type="term" value="F:metal ion binding"/>
    <property type="evidence" value="ECO:0007669"/>
    <property type="project" value="UniProtKB-KW"/>
</dbReference>
<dbReference type="PANTHER" id="PTHR33542">
    <property type="entry name" value="SIROHYDROCHLORIN FERROCHELATASE, CHLOROPLASTIC"/>
    <property type="match status" value="1"/>
</dbReference>
<dbReference type="CDD" id="cd03416">
    <property type="entry name" value="CbiX_SirB_N"/>
    <property type="match status" value="1"/>
</dbReference>
<evidence type="ECO:0000313" key="4">
    <source>
        <dbReference type="EMBL" id="PZR06539.1"/>
    </source>
</evidence>
<evidence type="ECO:0000256" key="1">
    <source>
        <dbReference type="ARBA" id="ARBA00022723"/>
    </source>
</evidence>
<accession>A0A2W5STD0</accession>
<dbReference type="RefSeq" id="WP_303734107.1">
    <property type="nucleotide sequence ID" value="NZ_CAMIAO010000004.1"/>
</dbReference>
<protein>
    <recommendedName>
        <fullName evidence="6">Sirohydrochlorin cobaltochelatase</fullName>
    </recommendedName>
</protein>
<dbReference type="Proteomes" id="UP000249432">
    <property type="component" value="Unassembled WGS sequence"/>
</dbReference>
<dbReference type="GO" id="GO:0016829">
    <property type="term" value="F:lyase activity"/>
    <property type="evidence" value="ECO:0007669"/>
    <property type="project" value="UniProtKB-KW"/>
</dbReference>
<feature type="region of interest" description="Disordered" evidence="3">
    <location>
        <begin position="243"/>
        <end position="266"/>
    </location>
</feature>
<comment type="caution">
    <text evidence="4">The sequence shown here is derived from an EMBL/GenBank/DDBJ whole genome shotgun (WGS) entry which is preliminary data.</text>
</comment>
<organism evidence="4 5">
    <name type="scientific">Corynebacterium kroppenstedtii</name>
    <dbReference type="NCBI Taxonomy" id="161879"/>
    <lineage>
        <taxon>Bacteria</taxon>
        <taxon>Bacillati</taxon>
        <taxon>Actinomycetota</taxon>
        <taxon>Actinomycetes</taxon>
        <taxon>Mycobacteriales</taxon>
        <taxon>Corynebacteriaceae</taxon>
        <taxon>Corynebacterium</taxon>
    </lineage>
</organism>
<keyword evidence="2" id="KW-0456">Lyase</keyword>
<sequence length="358" mass="37446">MIVRKEGTVNQSASKGLGSACPGSTRSALILLAHGSRHNHVTHALRDITDAVAREYRIAGRFGVHMAFLDHAEPDLVQVSARLAERGYDRAVVVPLLFTDAFHSRVDVPAQVNKAQDASGLAMSITRGLGTGDDLAAVLEQRFSRLVPEASSSGSGLTAGSEANGGASAVVDGSSVRATENMLGPGNTPAPVIRVLYSVGSSDPAANDAVSRLAASIGATSVAATGEHPKGVAAIDHIVAHHGNANQGGLDQGKRKKDQVATESGELSADPLVVVQPLFVAPGKLWAMATKELAHRQSQSQSVETQPLRERLTFRRGDIPEMLGYSYETPDVPDVRFRCGSPLGVDLAPMIADRACSA</sequence>
<dbReference type="PANTHER" id="PTHR33542:SF5">
    <property type="entry name" value="FERROCHELATASE CHE1"/>
    <property type="match status" value="1"/>
</dbReference>
<evidence type="ECO:0000256" key="3">
    <source>
        <dbReference type="SAM" id="MobiDB-lite"/>
    </source>
</evidence>
<evidence type="ECO:0000256" key="2">
    <source>
        <dbReference type="ARBA" id="ARBA00023239"/>
    </source>
</evidence>
<evidence type="ECO:0000313" key="5">
    <source>
        <dbReference type="Proteomes" id="UP000249432"/>
    </source>
</evidence>
<dbReference type="InterPro" id="IPR002762">
    <property type="entry name" value="CbiX-like"/>
</dbReference>
<reference evidence="4 5" key="1">
    <citation type="submission" date="2017-08" db="EMBL/GenBank/DDBJ databases">
        <title>Infants hospitalized years apart are colonized by the same room-sourced microbial strains.</title>
        <authorList>
            <person name="Brooks B."/>
            <person name="Olm M.R."/>
            <person name="Firek B.A."/>
            <person name="Baker R."/>
            <person name="Thomas B.C."/>
            <person name="Morowitz M.J."/>
            <person name="Banfield J.F."/>
        </authorList>
    </citation>
    <scope>NUCLEOTIDE SEQUENCE [LARGE SCALE GENOMIC DNA]</scope>
    <source>
        <strain evidence="4">S2_003_000_R1_3</strain>
    </source>
</reference>
<name>A0A2W5STD0_9CORY</name>
<dbReference type="InterPro" id="IPR050963">
    <property type="entry name" value="Sirohydro_Cobaltochel/CbiX"/>
</dbReference>
<dbReference type="SUPFAM" id="SSF53800">
    <property type="entry name" value="Chelatase"/>
    <property type="match status" value="1"/>
</dbReference>
<dbReference type="EMBL" id="QFRA01000002">
    <property type="protein sequence ID" value="PZR06539.1"/>
    <property type="molecule type" value="Genomic_DNA"/>
</dbReference>
<dbReference type="Gene3D" id="3.40.50.1400">
    <property type="match status" value="1"/>
</dbReference>
<dbReference type="Pfam" id="PF01903">
    <property type="entry name" value="CbiX"/>
    <property type="match status" value="1"/>
</dbReference>
<proteinExistence type="predicted"/>
<feature type="region of interest" description="Disordered" evidence="3">
    <location>
        <begin position="1"/>
        <end position="20"/>
    </location>
</feature>
<keyword evidence="1" id="KW-0479">Metal-binding</keyword>
<gene>
    <name evidence="4" type="ORF">DI525_01905</name>
</gene>
<dbReference type="AlphaFoldDB" id="A0A2W5STD0"/>